<feature type="domain" description="RING-type" evidence="10">
    <location>
        <begin position="95"/>
        <end position="141"/>
    </location>
</feature>
<dbReference type="Pfam" id="PF22191">
    <property type="entry name" value="IBR_1"/>
    <property type="match status" value="1"/>
</dbReference>
<evidence type="ECO:0000256" key="1">
    <source>
        <dbReference type="ARBA" id="ARBA00001798"/>
    </source>
</evidence>
<dbReference type="GO" id="GO:0061630">
    <property type="term" value="F:ubiquitin protein ligase activity"/>
    <property type="evidence" value="ECO:0007669"/>
    <property type="project" value="UniProtKB-EC"/>
</dbReference>
<evidence type="ECO:0000256" key="3">
    <source>
        <dbReference type="ARBA" id="ARBA00022679"/>
    </source>
</evidence>
<evidence type="ECO:0000256" key="6">
    <source>
        <dbReference type="ARBA" id="ARBA00022771"/>
    </source>
</evidence>
<proteinExistence type="predicted"/>
<accession>A0A0C9ULR3</accession>
<sequence length="352" mass="40091">MIKQIKSEYSWLPLECISQLTRMLLDMWDSDGVLMLWVDYIENGEMLSELGLMSSDGKSIRLQHPAPTVNVLVSSLISYDASSRLKRLLSSNHDCPICLSRLPGTLCIQLSLCNHIACQQCLKNFWGKCIAEGNVTKVGCPNIECMKEARGASMKDAKAILSPEQIMRWKRLLQKQEMEKDPSITYCPNGPCQRPVNPPPASPDGPEWDLLRTCECGFSFCVFCRRVWHGPHTPCPEPPTFVEEYLSYPEDSEGRRTIEKKYGKKIVTSFVENRINMEWKERETMGCPACKVRVQKNRGCNHMTCTRCKHHFCYTCGASLDPLDLYPHFDQKSKPPRPCKLFDPDAEAVETT</sequence>
<keyword evidence="8" id="KW-0862">Zinc</keyword>
<feature type="domain" description="RING-type" evidence="11">
    <location>
        <begin position="91"/>
        <end position="339"/>
    </location>
</feature>
<evidence type="ECO:0000313" key="13">
    <source>
        <dbReference type="Proteomes" id="UP000054279"/>
    </source>
</evidence>
<keyword evidence="4" id="KW-0479">Metal-binding</keyword>
<dbReference type="GO" id="GO:0008270">
    <property type="term" value="F:zinc ion binding"/>
    <property type="evidence" value="ECO:0007669"/>
    <property type="project" value="UniProtKB-KW"/>
</dbReference>
<evidence type="ECO:0000259" key="10">
    <source>
        <dbReference type="PROSITE" id="PS50089"/>
    </source>
</evidence>
<evidence type="ECO:0000313" key="12">
    <source>
        <dbReference type="EMBL" id="KIJ29782.1"/>
    </source>
</evidence>
<dbReference type="PROSITE" id="PS50089">
    <property type="entry name" value="ZF_RING_2"/>
    <property type="match status" value="1"/>
</dbReference>
<dbReference type="SMART" id="SM00647">
    <property type="entry name" value="IBR"/>
    <property type="match status" value="2"/>
</dbReference>
<name>A0A0C9ULR3_SPHS4</name>
<dbReference type="GO" id="GO:0016567">
    <property type="term" value="P:protein ubiquitination"/>
    <property type="evidence" value="ECO:0007669"/>
    <property type="project" value="InterPro"/>
</dbReference>
<protein>
    <recommendedName>
        <fullName evidence="2">RBR-type E3 ubiquitin transferase</fullName>
        <ecNumber evidence="2">2.3.2.31</ecNumber>
    </recommendedName>
</protein>
<evidence type="ECO:0000256" key="2">
    <source>
        <dbReference type="ARBA" id="ARBA00012251"/>
    </source>
</evidence>
<reference evidence="12 13" key="1">
    <citation type="submission" date="2014-06" db="EMBL/GenBank/DDBJ databases">
        <title>Evolutionary Origins and Diversification of the Mycorrhizal Mutualists.</title>
        <authorList>
            <consortium name="DOE Joint Genome Institute"/>
            <consortium name="Mycorrhizal Genomics Consortium"/>
            <person name="Kohler A."/>
            <person name="Kuo A."/>
            <person name="Nagy L.G."/>
            <person name="Floudas D."/>
            <person name="Copeland A."/>
            <person name="Barry K.W."/>
            <person name="Cichocki N."/>
            <person name="Veneault-Fourrey C."/>
            <person name="LaButti K."/>
            <person name="Lindquist E.A."/>
            <person name="Lipzen A."/>
            <person name="Lundell T."/>
            <person name="Morin E."/>
            <person name="Murat C."/>
            <person name="Riley R."/>
            <person name="Ohm R."/>
            <person name="Sun H."/>
            <person name="Tunlid A."/>
            <person name="Henrissat B."/>
            <person name="Grigoriev I.V."/>
            <person name="Hibbett D.S."/>
            <person name="Martin F."/>
        </authorList>
    </citation>
    <scope>NUCLEOTIDE SEQUENCE [LARGE SCALE GENOMIC DNA]</scope>
    <source>
        <strain evidence="12 13">SS14</strain>
    </source>
</reference>
<dbReference type="InterPro" id="IPR001841">
    <property type="entry name" value="Znf_RING"/>
</dbReference>
<keyword evidence="6 9" id="KW-0863">Zinc-finger</keyword>
<keyword evidence="5" id="KW-0677">Repeat</keyword>
<organism evidence="12 13">
    <name type="scientific">Sphaerobolus stellatus (strain SS14)</name>
    <dbReference type="NCBI Taxonomy" id="990650"/>
    <lineage>
        <taxon>Eukaryota</taxon>
        <taxon>Fungi</taxon>
        <taxon>Dikarya</taxon>
        <taxon>Basidiomycota</taxon>
        <taxon>Agaricomycotina</taxon>
        <taxon>Agaricomycetes</taxon>
        <taxon>Phallomycetidae</taxon>
        <taxon>Geastrales</taxon>
        <taxon>Sphaerobolaceae</taxon>
        <taxon>Sphaerobolus</taxon>
    </lineage>
</organism>
<dbReference type="HOGENOM" id="CLU_021364_2_2_1"/>
<dbReference type="InterPro" id="IPR002867">
    <property type="entry name" value="IBR_dom"/>
</dbReference>
<dbReference type="Proteomes" id="UP000054279">
    <property type="component" value="Unassembled WGS sequence"/>
</dbReference>
<dbReference type="Pfam" id="PF01485">
    <property type="entry name" value="IBR"/>
    <property type="match status" value="1"/>
</dbReference>
<dbReference type="EMBL" id="KN837275">
    <property type="protein sequence ID" value="KIJ29782.1"/>
    <property type="molecule type" value="Genomic_DNA"/>
</dbReference>
<evidence type="ECO:0000256" key="7">
    <source>
        <dbReference type="ARBA" id="ARBA00022786"/>
    </source>
</evidence>
<dbReference type="AlphaFoldDB" id="A0A0C9ULR3"/>
<dbReference type="InterPro" id="IPR031127">
    <property type="entry name" value="E3_UB_ligase_RBR"/>
</dbReference>
<evidence type="ECO:0000256" key="4">
    <source>
        <dbReference type="ARBA" id="ARBA00022723"/>
    </source>
</evidence>
<evidence type="ECO:0000256" key="9">
    <source>
        <dbReference type="PROSITE-ProRule" id="PRU00175"/>
    </source>
</evidence>
<dbReference type="InterPro" id="IPR013083">
    <property type="entry name" value="Znf_RING/FYVE/PHD"/>
</dbReference>
<evidence type="ECO:0000256" key="8">
    <source>
        <dbReference type="ARBA" id="ARBA00022833"/>
    </source>
</evidence>
<keyword evidence="3" id="KW-0808">Transferase</keyword>
<dbReference type="OrthoDB" id="1431934at2759"/>
<keyword evidence="7" id="KW-0833">Ubl conjugation pathway</keyword>
<dbReference type="InterPro" id="IPR044066">
    <property type="entry name" value="TRIAD_supradom"/>
</dbReference>
<dbReference type="SUPFAM" id="SSF57850">
    <property type="entry name" value="RING/U-box"/>
    <property type="match status" value="3"/>
</dbReference>
<evidence type="ECO:0000259" key="11">
    <source>
        <dbReference type="PROSITE" id="PS51873"/>
    </source>
</evidence>
<keyword evidence="13" id="KW-1185">Reference proteome</keyword>
<dbReference type="EC" id="2.3.2.31" evidence="2"/>
<comment type="catalytic activity">
    <reaction evidence="1">
        <text>[E2 ubiquitin-conjugating enzyme]-S-ubiquitinyl-L-cysteine + [acceptor protein]-L-lysine = [E2 ubiquitin-conjugating enzyme]-L-cysteine + [acceptor protein]-N(6)-ubiquitinyl-L-lysine.</text>
        <dbReference type="EC" id="2.3.2.31"/>
    </reaction>
</comment>
<dbReference type="Gene3D" id="3.30.40.10">
    <property type="entry name" value="Zinc/RING finger domain, C3HC4 (zinc finger)"/>
    <property type="match status" value="1"/>
</dbReference>
<gene>
    <name evidence="12" type="ORF">M422DRAFT_36815</name>
</gene>
<dbReference type="PANTHER" id="PTHR11685">
    <property type="entry name" value="RBR FAMILY RING FINGER AND IBR DOMAIN-CONTAINING"/>
    <property type="match status" value="1"/>
</dbReference>
<dbReference type="PROSITE" id="PS51873">
    <property type="entry name" value="TRIAD"/>
    <property type="match status" value="1"/>
</dbReference>
<dbReference type="Gene3D" id="1.20.120.1750">
    <property type="match status" value="1"/>
</dbReference>
<evidence type="ECO:0000256" key="5">
    <source>
        <dbReference type="ARBA" id="ARBA00022737"/>
    </source>
</evidence>